<gene>
    <name evidence="1" type="ORF">NQ176_g10015</name>
</gene>
<evidence type="ECO:0000313" key="2">
    <source>
        <dbReference type="Proteomes" id="UP001143910"/>
    </source>
</evidence>
<comment type="caution">
    <text evidence="1">The sequence shown here is derived from an EMBL/GenBank/DDBJ whole genome shotgun (WGS) entry which is preliminary data.</text>
</comment>
<reference evidence="1" key="1">
    <citation type="submission" date="2022-08" db="EMBL/GenBank/DDBJ databases">
        <title>Genome Sequence of Lecanicillium fungicola.</title>
        <authorList>
            <person name="Buettner E."/>
        </authorList>
    </citation>
    <scope>NUCLEOTIDE SEQUENCE</scope>
    <source>
        <strain evidence="1">Babe33</strain>
    </source>
</reference>
<organism evidence="1 2">
    <name type="scientific">Zarea fungicola</name>
    <dbReference type="NCBI Taxonomy" id="93591"/>
    <lineage>
        <taxon>Eukaryota</taxon>
        <taxon>Fungi</taxon>
        <taxon>Dikarya</taxon>
        <taxon>Ascomycota</taxon>
        <taxon>Pezizomycotina</taxon>
        <taxon>Sordariomycetes</taxon>
        <taxon>Hypocreomycetidae</taxon>
        <taxon>Hypocreales</taxon>
        <taxon>Cordycipitaceae</taxon>
        <taxon>Zarea</taxon>
    </lineage>
</organism>
<evidence type="ECO:0000313" key="1">
    <source>
        <dbReference type="EMBL" id="KAJ2966719.1"/>
    </source>
</evidence>
<sequence length="240" mass="25409">MKLLIVSLLSYFAASAKAAECSGNAPALPGELLHAYWDARNQMCSNTNCPYEQNCRVTVPAADANGVLMVILTRSKPPAVQGFPNCYNATDNLINQCVYDTHFLNGTWEEEGGEQYQLESAFIGLPGLPPPPPADPNTCNVAKYCAYTYNNNNCAITSWCDTCEVPVVYECVVDATCAGGAKCVNNLCCHADKLANGAADCPTTNDLQLCGGFGRAIGTAGVAAWSPPFGDIPSNLKCGC</sequence>
<keyword evidence="2" id="KW-1185">Reference proteome</keyword>
<dbReference type="Proteomes" id="UP001143910">
    <property type="component" value="Unassembled WGS sequence"/>
</dbReference>
<proteinExistence type="predicted"/>
<name>A0ACC1MIP7_9HYPO</name>
<protein>
    <submittedName>
        <fullName evidence="1">Uncharacterized protein</fullName>
    </submittedName>
</protein>
<dbReference type="EMBL" id="JANJQO010002534">
    <property type="protein sequence ID" value="KAJ2966719.1"/>
    <property type="molecule type" value="Genomic_DNA"/>
</dbReference>
<accession>A0ACC1MIP7</accession>